<comment type="similarity">
    <text evidence="2 10">Belongs to the RRP36 family.</text>
</comment>
<proteinExistence type="inferred from homology"/>
<evidence type="ECO:0000256" key="8">
    <source>
        <dbReference type="ARBA" id="ARBA00023274"/>
    </source>
</evidence>
<evidence type="ECO:0000256" key="12">
    <source>
        <dbReference type="SAM" id="MobiDB-lite"/>
    </source>
</evidence>
<accession>A0AAN6N9W1</accession>
<feature type="coiled-coil region" evidence="11">
    <location>
        <begin position="208"/>
        <end position="262"/>
    </location>
</feature>
<feature type="region of interest" description="Disordered" evidence="12">
    <location>
        <begin position="1"/>
        <end position="176"/>
    </location>
</feature>
<evidence type="ECO:0000256" key="10">
    <source>
        <dbReference type="RuleBase" id="RU368027"/>
    </source>
</evidence>
<feature type="compositionally biased region" description="Basic and acidic residues" evidence="12">
    <location>
        <begin position="107"/>
        <end position="124"/>
    </location>
</feature>
<dbReference type="PANTHER" id="PTHR21738:SF0">
    <property type="entry name" value="RIBOSOMAL RNA PROCESSING PROTEIN 36 HOMOLOG"/>
    <property type="match status" value="1"/>
</dbReference>
<evidence type="ECO:0000256" key="3">
    <source>
        <dbReference type="ARBA" id="ARBA00011167"/>
    </source>
</evidence>
<evidence type="ECO:0000256" key="6">
    <source>
        <dbReference type="ARBA" id="ARBA00023054"/>
    </source>
</evidence>
<name>A0AAN6N9W1_9PEZI</name>
<evidence type="ECO:0000313" key="13">
    <source>
        <dbReference type="EMBL" id="KAK3940813.1"/>
    </source>
</evidence>
<feature type="compositionally biased region" description="Basic and acidic residues" evidence="12">
    <location>
        <begin position="14"/>
        <end position="25"/>
    </location>
</feature>
<dbReference type="PANTHER" id="PTHR21738">
    <property type="entry name" value="RIBOSOMAL RNA PROCESSING PROTEIN 36 HOMOLOG"/>
    <property type="match status" value="1"/>
</dbReference>
<evidence type="ECO:0000256" key="4">
    <source>
        <dbReference type="ARBA" id="ARBA00022517"/>
    </source>
</evidence>
<feature type="compositionally biased region" description="Acidic residues" evidence="12">
    <location>
        <begin position="56"/>
        <end position="69"/>
    </location>
</feature>
<comment type="caution">
    <text evidence="13">The sequence shown here is derived from an EMBL/GenBank/DDBJ whole genome shotgun (WGS) entry which is preliminary data.</text>
</comment>
<dbReference type="GO" id="GO:0000462">
    <property type="term" value="P:maturation of SSU-rRNA from tricistronic rRNA transcript (SSU-rRNA, 5.8S rRNA, LSU-rRNA)"/>
    <property type="evidence" value="ECO:0007669"/>
    <property type="project" value="TreeGrafter"/>
</dbReference>
<keyword evidence="6 11" id="KW-0175">Coiled coil</keyword>
<sequence length="320" mass="36552">MSSVKRKMPVSGLLERRVRPRKEAEPEPEELSESEFEFDEQEDEEMGSGSGSAGSSEDDEDEDEEDEVADASAAASQLSFGALARAQASLGSSKRKAKDGSTDGADPSDRRERERSSKKKEEHHRSSKHAPMEMSSKKQVSRRREFLLDPPVAKPQPRDPRFMPLVAGGGSGKMTGGKVAVEEIKARKAYSFLDQYRDDEMKKLRATIKEMQSKKRKDMAAIEELQRALMSMESRKKAQERKDRERAVIEEHRRQEKELVKQGKTPFYLKRSEQKKRLLLDQFAGLSKGKVDKVIERRRKKILGKEKKMLPETRRTAEER</sequence>
<keyword evidence="5 10" id="KW-0698">rRNA processing</keyword>
<evidence type="ECO:0000256" key="9">
    <source>
        <dbReference type="ARBA" id="ARBA00025053"/>
    </source>
</evidence>
<comment type="subunit">
    <text evidence="3 10">Associates with 90S and pre-40S pre-ribosomal particles.</text>
</comment>
<evidence type="ECO:0000256" key="1">
    <source>
        <dbReference type="ARBA" id="ARBA00004604"/>
    </source>
</evidence>
<evidence type="ECO:0000256" key="7">
    <source>
        <dbReference type="ARBA" id="ARBA00023242"/>
    </source>
</evidence>
<dbReference type="AlphaFoldDB" id="A0AAN6N9W1"/>
<feature type="compositionally biased region" description="Acidic residues" evidence="12">
    <location>
        <begin position="26"/>
        <end position="46"/>
    </location>
</feature>
<organism evidence="13 14">
    <name type="scientific">Diplogelasinospora grovesii</name>
    <dbReference type="NCBI Taxonomy" id="303347"/>
    <lineage>
        <taxon>Eukaryota</taxon>
        <taxon>Fungi</taxon>
        <taxon>Dikarya</taxon>
        <taxon>Ascomycota</taxon>
        <taxon>Pezizomycotina</taxon>
        <taxon>Sordariomycetes</taxon>
        <taxon>Sordariomycetidae</taxon>
        <taxon>Sordariales</taxon>
        <taxon>Diplogelasinosporaceae</taxon>
        <taxon>Diplogelasinospora</taxon>
    </lineage>
</organism>
<evidence type="ECO:0000313" key="14">
    <source>
        <dbReference type="Proteomes" id="UP001303473"/>
    </source>
</evidence>
<comment type="function">
    <text evidence="9 10">Component of the 90S pre-ribosome involved in the maturation of rRNAs. Required for early cleavages of the pre-RNAs in the 40S ribosomal subunit maturation pathway.</text>
</comment>
<dbReference type="EMBL" id="MU853791">
    <property type="protein sequence ID" value="KAK3940813.1"/>
    <property type="molecule type" value="Genomic_DNA"/>
</dbReference>
<keyword evidence="4 10" id="KW-0690">Ribosome biogenesis</keyword>
<evidence type="ECO:0000256" key="5">
    <source>
        <dbReference type="ARBA" id="ARBA00022552"/>
    </source>
</evidence>
<keyword evidence="7 10" id="KW-0539">Nucleus</keyword>
<dbReference type="Pfam" id="PF06102">
    <property type="entry name" value="RRP36"/>
    <property type="match status" value="1"/>
</dbReference>
<keyword evidence="14" id="KW-1185">Reference proteome</keyword>
<evidence type="ECO:0000256" key="11">
    <source>
        <dbReference type="SAM" id="Coils"/>
    </source>
</evidence>
<dbReference type="Proteomes" id="UP001303473">
    <property type="component" value="Unassembled WGS sequence"/>
</dbReference>
<keyword evidence="8 10" id="KW-0687">Ribonucleoprotein</keyword>
<dbReference type="InterPro" id="IPR009292">
    <property type="entry name" value="RRP36"/>
</dbReference>
<reference evidence="14" key="1">
    <citation type="journal article" date="2023" name="Mol. Phylogenet. Evol.">
        <title>Genome-scale phylogeny and comparative genomics of the fungal order Sordariales.</title>
        <authorList>
            <person name="Hensen N."/>
            <person name="Bonometti L."/>
            <person name="Westerberg I."/>
            <person name="Brannstrom I.O."/>
            <person name="Guillou S."/>
            <person name="Cros-Aarteil S."/>
            <person name="Calhoun S."/>
            <person name="Haridas S."/>
            <person name="Kuo A."/>
            <person name="Mondo S."/>
            <person name="Pangilinan J."/>
            <person name="Riley R."/>
            <person name="LaButti K."/>
            <person name="Andreopoulos B."/>
            <person name="Lipzen A."/>
            <person name="Chen C."/>
            <person name="Yan M."/>
            <person name="Daum C."/>
            <person name="Ng V."/>
            <person name="Clum A."/>
            <person name="Steindorff A."/>
            <person name="Ohm R.A."/>
            <person name="Martin F."/>
            <person name="Silar P."/>
            <person name="Natvig D.O."/>
            <person name="Lalanne C."/>
            <person name="Gautier V."/>
            <person name="Ament-Velasquez S.L."/>
            <person name="Kruys A."/>
            <person name="Hutchinson M.I."/>
            <person name="Powell A.J."/>
            <person name="Barry K."/>
            <person name="Miller A.N."/>
            <person name="Grigoriev I.V."/>
            <person name="Debuchy R."/>
            <person name="Gladieux P."/>
            <person name="Hiltunen Thoren M."/>
            <person name="Johannesson H."/>
        </authorList>
    </citation>
    <scope>NUCLEOTIDE SEQUENCE [LARGE SCALE GENOMIC DNA]</scope>
    <source>
        <strain evidence="14">CBS 340.73</strain>
    </source>
</reference>
<dbReference type="GO" id="GO:0030686">
    <property type="term" value="C:90S preribosome"/>
    <property type="evidence" value="ECO:0007669"/>
    <property type="project" value="TreeGrafter"/>
</dbReference>
<protein>
    <recommendedName>
        <fullName evidence="10">rRNA biogenesis protein RRP36</fullName>
    </recommendedName>
</protein>
<dbReference type="GO" id="GO:0005730">
    <property type="term" value="C:nucleolus"/>
    <property type="evidence" value="ECO:0007669"/>
    <property type="project" value="UniProtKB-SubCell"/>
</dbReference>
<comment type="subcellular location">
    <subcellularLocation>
        <location evidence="1 10">Nucleus</location>
        <location evidence="1 10">Nucleolus</location>
    </subcellularLocation>
</comment>
<gene>
    <name evidence="13" type="ORF">QBC46DRAFT_118815</name>
</gene>
<evidence type="ECO:0000256" key="2">
    <source>
        <dbReference type="ARBA" id="ARBA00009418"/>
    </source>
</evidence>